<gene>
    <name evidence="9" type="ORF">QSH54_20175</name>
</gene>
<evidence type="ECO:0000259" key="8">
    <source>
        <dbReference type="Pfam" id="PF10412"/>
    </source>
</evidence>
<dbReference type="Gene3D" id="3.40.50.300">
    <property type="entry name" value="P-loop containing nucleotide triphosphate hydrolases"/>
    <property type="match status" value="2"/>
</dbReference>
<evidence type="ECO:0000256" key="4">
    <source>
        <dbReference type="ARBA" id="ARBA00022989"/>
    </source>
</evidence>
<name>A0AAP4KD31_9XANT</name>
<dbReference type="InterPro" id="IPR027417">
    <property type="entry name" value="P-loop_NTPase"/>
</dbReference>
<dbReference type="GO" id="GO:0003677">
    <property type="term" value="F:DNA binding"/>
    <property type="evidence" value="ECO:0007669"/>
    <property type="project" value="UniProtKB-KW"/>
</dbReference>
<dbReference type="PANTHER" id="PTHR37937">
    <property type="entry name" value="CONJUGATIVE TRANSFER: DNA TRANSPORT"/>
    <property type="match status" value="1"/>
</dbReference>
<dbReference type="GO" id="GO:0005886">
    <property type="term" value="C:plasma membrane"/>
    <property type="evidence" value="ECO:0007669"/>
    <property type="project" value="UniProtKB-SubCell"/>
</dbReference>
<proteinExistence type="predicted"/>
<dbReference type="InterPro" id="IPR019476">
    <property type="entry name" value="T4SS_TraD_DNA-bd"/>
</dbReference>
<evidence type="ECO:0000256" key="2">
    <source>
        <dbReference type="ARBA" id="ARBA00022475"/>
    </source>
</evidence>
<evidence type="ECO:0000256" key="7">
    <source>
        <dbReference type="SAM" id="Phobius"/>
    </source>
</evidence>
<feature type="compositionally biased region" description="Polar residues" evidence="6">
    <location>
        <begin position="474"/>
        <end position="483"/>
    </location>
</feature>
<dbReference type="CDD" id="cd01127">
    <property type="entry name" value="TrwB_TraG_TraD_VirD4"/>
    <property type="match status" value="1"/>
</dbReference>
<protein>
    <submittedName>
        <fullName evidence="9">Type IV secretion system DNA-binding domain-containing protein</fullName>
    </submittedName>
</protein>
<keyword evidence="4 7" id="KW-1133">Transmembrane helix</keyword>
<reference evidence="9" key="1">
    <citation type="submission" date="2023-06" db="EMBL/GenBank/DDBJ databases">
        <title>Genome sequences of Xanthomonas arboricola from Serbia and Montenegro.</title>
        <authorList>
            <person name="Ilicic R."/>
            <person name="Jelusic A."/>
            <person name="Harrison J."/>
            <person name="Greer S."/>
            <person name="Grant M."/>
            <person name="Vicente J."/>
            <person name="Popovic Milovanovic T."/>
            <person name="Studholme D.J."/>
        </authorList>
    </citation>
    <scope>NUCLEOTIDE SEQUENCE</scope>
    <source>
        <strain evidence="9">Xp320</strain>
    </source>
</reference>
<accession>A0AAP4KD31</accession>
<dbReference type="RefSeq" id="WP_014125919.1">
    <property type="nucleotide sequence ID" value="NZ_CP076627.1"/>
</dbReference>
<evidence type="ECO:0000256" key="6">
    <source>
        <dbReference type="SAM" id="MobiDB-lite"/>
    </source>
</evidence>
<dbReference type="PANTHER" id="PTHR37937:SF1">
    <property type="entry name" value="CONJUGATIVE TRANSFER: DNA TRANSPORT"/>
    <property type="match status" value="1"/>
</dbReference>
<dbReference type="EMBL" id="JASVYU010000041">
    <property type="protein sequence ID" value="MDN0288893.1"/>
    <property type="molecule type" value="Genomic_DNA"/>
</dbReference>
<feature type="transmembrane region" description="Helical" evidence="7">
    <location>
        <begin position="35"/>
        <end position="58"/>
    </location>
</feature>
<keyword evidence="2" id="KW-1003">Cell membrane</keyword>
<keyword evidence="3 7" id="KW-0812">Transmembrane</keyword>
<dbReference type="AlphaFoldDB" id="A0AAP4KD31"/>
<comment type="caution">
    <text evidence="9">The sequence shown here is derived from an EMBL/GenBank/DDBJ whole genome shotgun (WGS) entry which is preliminary data.</text>
</comment>
<keyword evidence="5 7" id="KW-0472">Membrane</keyword>
<dbReference type="Pfam" id="PF10412">
    <property type="entry name" value="TrwB_AAD_bind"/>
    <property type="match status" value="1"/>
</dbReference>
<evidence type="ECO:0000256" key="5">
    <source>
        <dbReference type="ARBA" id="ARBA00023136"/>
    </source>
</evidence>
<comment type="subcellular location">
    <subcellularLocation>
        <location evidence="1">Cell membrane</location>
        <topology evidence="1">Multi-pass membrane protein</topology>
    </subcellularLocation>
</comment>
<dbReference type="InterPro" id="IPR051539">
    <property type="entry name" value="T4SS-coupling_protein"/>
</dbReference>
<dbReference type="SUPFAM" id="SSF52540">
    <property type="entry name" value="P-loop containing nucleoside triphosphate hydrolases"/>
    <property type="match status" value="1"/>
</dbReference>
<organism evidence="9">
    <name type="scientific">Xanthomonas arboricola pv. pruni</name>
    <dbReference type="NCBI Taxonomy" id="69929"/>
    <lineage>
        <taxon>Bacteria</taxon>
        <taxon>Pseudomonadati</taxon>
        <taxon>Pseudomonadota</taxon>
        <taxon>Gammaproteobacteria</taxon>
        <taxon>Lysobacterales</taxon>
        <taxon>Lysobacteraceae</taxon>
        <taxon>Xanthomonas</taxon>
    </lineage>
</organism>
<keyword evidence="9" id="KW-0238">DNA-binding</keyword>
<evidence type="ECO:0000256" key="1">
    <source>
        <dbReference type="ARBA" id="ARBA00004651"/>
    </source>
</evidence>
<evidence type="ECO:0000256" key="3">
    <source>
        <dbReference type="ARBA" id="ARBA00022692"/>
    </source>
</evidence>
<evidence type="ECO:0000313" key="9">
    <source>
        <dbReference type="EMBL" id="MDN0288893.1"/>
    </source>
</evidence>
<feature type="region of interest" description="Disordered" evidence="6">
    <location>
        <begin position="461"/>
        <end position="483"/>
    </location>
</feature>
<sequence>MKPALALTLVILAVSAFFLARNVFGTLKGKNRGAVAWVVWLWLGLWAAALVYGIASAVPRWLASGESSALLALGVAVVSVFCQTRLWGHYVARANYAPHGQETVVRGTEVVGAGDLQARMYGDKAKPADVDIEIGGVVLPRMLEAQHMLFSGTTGAGKTQAINRVLRAVRQRGQRALIADPAGGFFSRFGRPGDVLFNPFDRRSVDWSPFAEIRHDYDCQRIAKAAVPDGTGEGAEWHHYAQTLLGETLLALHQRGEHSVKRLLHYVSAADTKELGELLAGTPAAILTAKGNDKMLNNTRGIIATYLGVWRYLPDAGTFSVREWVQDETREGWLFVTYRDDQMGMLRGLVASILELGIVEGLSLSENQERGLWFVFDEVDSLGKVSSLRGGLTKLRKYGGRCVLGLQTVSQLRETYGRDEAQTLLANLSTKLILRAGDNETAEYFSKELGEQDIDRLQMTTGQGTSSGGVLNPGHSSESSNTSYNMQRVRQAAILSSEILNLPDLHGFLKIPGQPVGAVQVEYQAMPEVQPGFQG</sequence>
<feature type="domain" description="Type IV secretion system coupling protein TraD DNA-binding" evidence="8">
    <location>
        <begin position="132"/>
        <end position="521"/>
    </location>
</feature>